<protein>
    <recommendedName>
        <fullName evidence="9">Tripartite ATP-independent periplasmic transporters DctQ component domain-containing protein</fullName>
    </recommendedName>
</protein>
<keyword evidence="5 8" id="KW-0812">Transmembrane</keyword>
<reference evidence="10" key="1">
    <citation type="journal article" date="2014" name="Front. Microbiol.">
        <title>High frequency of phylogenetically diverse reductive dehalogenase-homologous genes in deep subseafloor sedimentary metagenomes.</title>
        <authorList>
            <person name="Kawai M."/>
            <person name="Futagami T."/>
            <person name="Toyoda A."/>
            <person name="Takaki Y."/>
            <person name="Nishi S."/>
            <person name="Hori S."/>
            <person name="Arai W."/>
            <person name="Tsubouchi T."/>
            <person name="Morono Y."/>
            <person name="Uchiyama I."/>
            <person name="Ito T."/>
            <person name="Fujiyama A."/>
            <person name="Inagaki F."/>
            <person name="Takami H."/>
        </authorList>
    </citation>
    <scope>NUCLEOTIDE SEQUENCE</scope>
    <source>
        <strain evidence="10">Expedition CK06-06</strain>
    </source>
</reference>
<keyword evidence="7 8" id="KW-0472">Membrane</keyword>
<evidence type="ECO:0000256" key="3">
    <source>
        <dbReference type="ARBA" id="ARBA00022475"/>
    </source>
</evidence>
<evidence type="ECO:0000256" key="6">
    <source>
        <dbReference type="ARBA" id="ARBA00022989"/>
    </source>
</evidence>
<gene>
    <name evidence="10" type="ORF">S12H4_51372</name>
</gene>
<evidence type="ECO:0000256" key="4">
    <source>
        <dbReference type="ARBA" id="ARBA00022519"/>
    </source>
</evidence>
<comment type="caution">
    <text evidence="10">The sequence shown here is derived from an EMBL/GenBank/DDBJ whole genome shotgun (WGS) entry which is preliminary data.</text>
</comment>
<evidence type="ECO:0000259" key="9">
    <source>
        <dbReference type="Pfam" id="PF04290"/>
    </source>
</evidence>
<sequence length="95" mass="10284">MLRGHIQVELLVARFPERVQAIIGSITGILSFGIFALITWQCVVLGNNMWRLGQVSATAHLPFSPYIYGIGFGCALLCLVILVDLIKSLAKAAKG</sequence>
<evidence type="ECO:0000256" key="7">
    <source>
        <dbReference type="ARBA" id="ARBA00023136"/>
    </source>
</evidence>
<evidence type="ECO:0000256" key="2">
    <source>
        <dbReference type="ARBA" id="ARBA00022448"/>
    </source>
</evidence>
<dbReference type="PANTHER" id="PTHR35011">
    <property type="entry name" value="2,3-DIKETO-L-GULONATE TRAP TRANSPORTER SMALL PERMEASE PROTEIN YIAM"/>
    <property type="match status" value="1"/>
</dbReference>
<proteinExistence type="predicted"/>
<feature type="domain" description="Tripartite ATP-independent periplasmic transporters DctQ component" evidence="9">
    <location>
        <begin position="3"/>
        <end position="89"/>
    </location>
</feature>
<evidence type="ECO:0000256" key="1">
    <source>
        <dbReference type="ARBA" id="ARBA00004429"/>
    </source>
</evidence>
<feature type="transmembrane region" description="Helical" evidence="8">
    <location>
        <begin position="21"/>
        <end position="46"/>
    </location>
</feature>
<dbReference type="PANTHER" id="PTHR35011:SF10">
    <property type="entry name" value="TRAP TRANSPORTER SMALL PERMEASE PROTEIN"/>
    <property type="match status" value="1"/>
</dbReference>
<dbReference type="GO" id="GO:0005886">
    <property type="term" value="C:plasma membrane"/>
    <property type="evidence" value="ECO:0007669"/>
    <property type="project" value="UniProtKB-SubCell"/>
</dbReference>
<keyword evidence="6 8" id="KW-1133">Transmembrane helix</keyword>
<dbReference type="GO" id="GO:0015740">
    <property type="term" value="P:C4-dicarboxylate transport"/>
    <property type="evidence" value="ECO:0007669"/>
    <property type="project" value="TreeGrafter"/>
</dbReference>
<dbReference type="EMBL" id="BARW01032459">
    <property type="protein sequence ID" value="GAJ13479.1"/>
    <property type="molecule type" value="Genomic_DNA"/>
</dbReference>
<dbReference type="GO" id="GO:0022857">
    <property type="term" value="F:transmembrane transporter activity"/>
    <property type="evidence" value="ECO:0007669"/>
    <property type="project" value="TreeGrafter"/>
</dbReference>
<accession>X1U7N4</accession>
<dbReference type="Pfam" id="PF04290">
    <property type="entry name" value="DctQ"/>
    <property type="match status" value="1"/>
</dbReference>
<dbReference type="InterPro" id="IPR055348">
    <property type="entry name" value="DctQ"/>
</dbReference>
<evidence type="ECO:0000313" key="10">
    <source>
        <dbReference type="EMBL" id="GAJ13479.1"/>
    </source>
</evidence>
<dbReference type="AlphaFoldDB" id="X1U7N4"/>
<keyword evidence="2" id="KW-0813">Transport</keyword>
<feature type="transmembrane region" description="Helical" evidence="8">
    <location>
        <begin position="66"/>
        <end position="86"/>
    </location>
</feature>
<evidence type="ECO:0000256" key="8">
    <source>
        <dbReference type="SAM" id="Phobius"/>
    </source>
</evidence>
<evidence type="ECO:0000256" key="5">
    <source>
        <dbReference type="ARBA" id="ARBA00022692"/>
    </source>
</evidence>
<name>X1U7N4_9ZZZZ</name>
<keyword evidence="4" id="KW-0997">Cell inner membrane</keyword>
<organism evidence="10">
    <name type="scientific">marine sediment metagenome</name>
    <dbReference type="NCBI Taxonomy" id="412755"/>
    <lineage>
        <taxon>unclassified sequences</taxon>
        <taxon>metagenomes</taxon>
        <taxon>ecological metagenomes</taxon>
    </lineage>
</organism>
<comment type="subcellular location">
    <subcellularLocation>
        <location evidence="1">Cell inner membrane</location>
        <topology evidence="1">Multi-pass membrane protein</topology>
    </subcellularLocation>
</comment>
<keyword evidence="3" id="KW-1003">Cell membrane</keyword>
<dbReference type="InterPro" id="IPR007387">
    <property type="entry name" value="TRAP_DctQ"/>
</dbReference>